<evidence type="ECO:0000256" key="2">
    <source>
        <dbReference type="ARBA" id="ARBA00023015"/>
    </source>
</evidence>
<gene>
    <name evidence="8" type="ORF">M0M57_03235</name>
</gene>
<dbReference type="InterPro" id="IPR011006">
    <property type="entry name" value="CheY-like_superfamily"/>
</dbReference>
<evidence type="ECO:0000256" key="4">
    <source>
        <dbReference type="ARBA" id="ARBA00023163"/>
    </source>
</evidence>
<dbReference type="PROSITE" id="PS50110">
    <property type="entry name" value="RESPONSE_REGULATORY"/>
    <property type="match status" value="1"/>
</dbReference>
<dbReference type="InterPro" id="IPR001789">
    <property type="entry name" value="Sig_transdc_resp-reg_receiver"/>
</dbReference>
<dbReference type="Pfam" id="PF00196">
    <property type="entry name" value="GerE"/>
    <property type="match status" value="1"/>
</dbReference>
<reference evidence="8" key="1">
    <citation type="submission" date="2022-04" db="EMBL/GenBank/DDBJ databases">
        <title>Consumption of N2O by Flavobacterium azooxidireducens sp. nov. isolated from Decomposing Leaf Litter of Phragmites australis (Cav.).</title>
        <authorList>
            <person name="Behrendt U."/>
            <person name="Spanner T."/>
            <person name="Augustin J."/>
            <person name="Horn M.A."/>
            <person name="Kolb S."/>
            <person name="Ulrich A."/>
        </authorList>
    </citation>
    <scope>NUCLEOTIDE SEQUENCE</scope>
    <source>
        <strain evidence="8">IGB 4-14</strain>
    </source>
</reference>
<evidence type="ECO:0000313" key="8">
    <source>
        <dbReference type="EMBL" id="UPQ79853.1"/>
    </source>
</evidence>
<keyword evidence="1 5" id="KW-0597">Phosphoprotein</keyword>
<dbReference type="CDD" id="cd17535">
    <property type="entry name" value="REC_NarL-like"/>
    <property type="match status" value="1"/>
</dbReference>
<feature type="domain" description="HTH luxR-type" evidence="6">
    <location>
        <begin position="147"/>
        <end position="212"/>
    </location>
</feature>
<dbReference type="Pfam" id="PF00072">
    <property type="entry name" value="Response_reg"/>
    <property type="match status" value="1"/>
</dbReference>
<dbReference type="Proteomes" id="UP000830583">
    <property type="component" value="Chromosome"/>
</dbReference>
<evidence type="ECO:0000259" key="6">
    <source>
        <dbReference type="PROSITE" id="PS50043"/>
    </source>
</evidence>
<dbReference type="PROSITE" id="PS50043">
    <property type="entry name" value="HTH_LUXR_2"/>
    <property type="match status" value="1"/>
</dbReference>
<sequence length="215" mass="24525">MEYNQEINFLLADDHTVVRQGMSMIVKELYENATVFQVENFVTILEVLKNHPIDVLILDINFPDGNSITIVPEVKKLYPNIKIMIFSAFDESIHALRFFNAGANGYLNKLSEEEEIKQAIATLVNEGKFISAVTKEKILNSYLLGKKINPIEHLSGREIEIARLLVKGYGNLEISNALNIQKTTVSTYKKRIFEKLQIDNLAALIELFTFFNEKV</sequence>
<evidence type="ECO:0000313" key="9">
    <source>
        <dbReference type="Proteomes" id="UP000830583"/>
    </source>
</evidence>
<evidence type="ECO:0000256" key="1">
    <source>
        <dbReference type="ARBA" id="ARBA00022553"/>
    </source>
</evidence>
<dbReference type="InterPro" id="IPR016032">
    <property type="entry name" value="Sig_transdc_resp-reg_C-effctor"/>
</dbReference>
<dbReference type="InterPro" id="IPR036388">
    <property type="entry name" value="WH-like_DNA-bd_sf"/>
</dbReference>
<dbReference type="SMART" id="SM00448">
    <property type="entry name" value="REC"/>
    <property type="match status" value="1"/>
</dbReference>
<dbReference type="CDD" id="cd06170">
    <property type="entry name" value="LuxR_C_like"/>
    <property type="match status" value="1"/>
</dbReference>
<dbReference type="PROSITE" id="PS00622">
    <property type="entry name" value="HTH_LUXR_1"/>
    <property type="match status" value="1"/>
</dbReference>
<dbReference type="PANTHER" id="PTHR43214">
    <property type="entry name" value="TWO-COMPONENT RESPONSE REGULATOR"/>
    <property type="match status" value="1"/>
</dbReference>
<dbReference type="Gene3D" id="1.10.10.10">
    <property type="entry name" value="Winged helix-like DNA-binding domain superfamily/Winged helix DNA-binding domain"/>
    <property type="match status" value="1"/>
</dbReference>
<dbReference type="PRINTS" id="PR00038">
    <property type="entry name" value="HTHLUXR"/>
</dbReference>
<feature type="domain" description="Response regulatory" evidence="7">
    <location>
        <begin position="8"/>
        <end position="124"/>
    </location>
</feature>
<name>A0ABY4KJM3_9FLAO</name>
<dbReference type="InterPro" id="IPR058245">
    <property type="entry name" value="NreC/VraR/RcsB-like_REC"/>
</dbReference>
<feature type="modified residue" description="4-aspartylphosphate" evidence="5">
    <location>
        <position position="59"/>
    </location>
</feature>
<keyword evidence="4" id="KW-0804">Transcription</keyword>
<keyword evidence="3" id="KW-0238">DNA-binding</keyword>
<keyword evidence="9" id="KW-1185">Reference proteome</keyword>
<protein>
    <submittedName>
        <fullName evidence="8">Response regulator transcription factor</fullName>
    </submittedName>
</protein>
<dbReference type="EMBL" id="CP096205">
    <property type="protein sequence ID" value="UPQ79853.1"/>
    <property type="molecule type" value="Genomic_DNA"/>
</dbReference>
<dbReference type="SUPFAM" id="SSF52172">
    <property type="entry name" value="CheY-like"/>
    <property type="match status" value="1"/>
</dbReference>
<dbReference type="SMART" id="SM00421">
    <property type="entry name" value="HTH_LUXR"/>
    <property type="match status" value="1"/>
</dbReference>
<dbReference type="PANTHER" id="PTHR43214:SF41">
    <property type="entry name" value="NITRATE_NITRITE RESPONSE REGULATOR PROTEIN NARP"/>
    <property type="match status" value="1"/>
</dbReference>
<dbReference type="InterPro" id="IPR039420">
    <property type="entry name" value="WalR-like"/>
</dbReference>
<organism evidence="8 9">
    <name type="scientific">Flavobacterium azooxidireducens</name>
    <dbReference type="NCBI Taxonomy" id="1871076"/>
    <lineage>
        <taxon>Bacteria</taxon>
        <taxon>Pseudomonadati</taxon>
        <taxon>Bacteroidota</taxon>
        <taxon>Flavobacteriia</taxon>
        <taxon>Flavobacteriales</taxon>
        <taxon>Flavobacteriaceae</taxon>
        <taxon>Flavobacterium</taxon>
    </lineage>
</organism>
<dbReference type="Gene3D" id="3.40.50.2300">
    <property type="match status" value="1"/>
</dbReference>
<dbReference type="RefSeq" id="WP_248435326.1">
    <property type="nucleotide sequence ID" value="NZ_CP096205.1"/>
</dbReference>
<dbReference type="SUPFAM" id="SSF46894">
    <property type="entry name" value="C-terminal effector domain of the bipartite response regulators"/>
    <property type="match status" value="1"/>
</dbReference>
<evidence type="ECO:0000259" key="7">
    <source>
        <dbReference type="PROSITE" id="PS50110"/>
    </source>
</evidence>
<dbReference type="InterPro" id="IPR000792">
    <property type="entry name" value="Tscrpt_reg_LuxR_C"/>
</dbReference>
<evidence type="ECO:0000256" key="5">
    <source>
        <dbReference type="PROSITE-ProRule" id="PRU00169"/>
    </source>
</evidence>
<accession>A0ABY4KJM3</accession>
<keyword evidence="2" id="KW-0805">Transcription regulation</keyword>
<proteinExistence type="predicted"/>
<evidence type="ECO:0000256" key="3">
    <source>
        <dbReference type="ARBA" id="ARBA00023125"/>
    </source>
</evidence>